<organism evidence="1 2">
    <name type="scientific">Vreelandella olivaria</name>
    <dbReference type="NCBI Taxonomy" id="390919"/>
    <lineage>
        <taxon>Bacteria</taxon>
        <taxon>Pseudomonadati</taxon>
        <taxon>Pseudomonadota</taxon>
        <taxon>Gammaproteobacteria</taxon>
        <taxon>Oceanospirillales</taxon>
        <taxon>Halomonadaceae</taxon>
        <taxon>Vreelandella</taxon>
    </lineage>
</organism>
<evidence type="ECO:0000313" key="1">
    <source>
        <dbReference type="EMBL" id="BBI48174.1"/>
    </source>
</evidence>
<reference evidence="2" key="1">
    <citation type="journal article" date="2019" name="Microbiol. Resour. Announc.">
        <title>Complete Genome Sequence of Halomonas olivaria, a Moderately Halophilic Bacterium Isolated from Olive Processing Effluents, Obtained by Nanopore Sequencing.</title>
        <authorList>
            <person name="Nagata S."/>
            <person name="Ii K.M."/>
            <person name="Tsukimi T."/>
            <person name="Miura M.C."/>
            <person name="Galipon J."/>
            <person name="Arakawa K."/>
        </authorList>
    </citation>
    <scope>NUCLEOTIDE SEQUENCE [LARGE SCALE GENOMIC DNA]</scope>
    <source>
        <strain evidence="2">TYRC17</strain>
    </source>
</reference>
<evidence type="ECO:0000313" key="2">
    <source>
        <dbReference type="Proteomes" id="UP000289555"/>
    </source>
</evidence>
<sequence>MNVEEAGTYTLSVRYTNGGGDGADRPMNILVGGEPQGEMAFPSRVKATLAG</sequence>
<dbReference type="Gene3D" id="2.60.120.260">
    <property type="entry name" value="Galactose-binding domain-like"/>
    <property type="match status" value="1"/>
</dbReference>
<keyword evidence="2" id="KW-1185">Reference proteome</keyword>
<name>A0ABM7GCP8_9GAMM</name>
<gene>
    <name evidence="1" type="ORF">HORIV_05950</name>
</gene>
<protein>
    <submittedName>
        <fullName evidence="1">Uncharacterized protein</fullName>
    </submittedName>
</protein>
<dbReference type="EMBL" id="AP019416">
    <property type="protein sequence ID" value="BBI48174.1"/>
    <property type="molecule type" value="Genomic_DNA"/>
</dbReference>
<proteinExistence type="predicted"/>
<dbReference type="Proteomes" id="UP000289555">
    <property type="component" value="Chromosome"/>
</dbReference>
<accession>A0ABM7GCP8</accession>